<dbReference type="SUPFAM" id="SSF56925">
    <property type="entry name" value="OMPA-like"/>
    <property type="match status" value="1"/>
</dbReference>
<dbReference type="EMBL" id="JAVJIU010000001">
    <property type="protein sequence ID" value="MDR5589392.1"/>
    <property type="molecule type" value="Genomic_DNA"/>
</dbReference>
<sequence>MKKAFSFLLFVICLNNLFAFQDSDEKNSLKGLYLSASFGVINYDYSENLLIGNYETTGITGRNAFAGRFSVGYHLTEKWDIEFSVMRPGAWVQYNFDEPRKFDKSVWTNIWALSGRRNFRFFSNTRLYLEAGISNVSRTGFDINKEVVIPSVRYIYPITSAGLLYPISSKIDAAINFTYSPQSNKYNQPATSFIAGGIVYHVREQSDEVKNKYLNTEYKFPDHLFHIGYASDAAGFNINRQFSSGLDTSIPMFWLGDVFVENGITASYQKNIFHTEKNFSFSAGASLSYLNTQKDESFYTISVFPVIKWWFLRTKPVDLYFNYSLIGPAYISSSVLDGLDTGEEFTFQDFMGIGFLFGKGRNYNLDLKIAHYSNGNIFTDNPGVAVPLMLSFGYALY</sequence>
<keyword evidence="2" id="KW-0378">Hydrolase</keyword>
<evidence type="ECO:0000313" key="3">
    <source>
        <dbReference type="Proteomes" id="UP001257234"/>
    </source>
</evidence>
<accession>A0ABU1EM06</accession>
<protein>
    <submittedName>
        <fullName evidence="2">Acyloxyacyl hydrolase</fullName>
    </submittedName>
</protein>
<dbReference type="GO" id="GO:0016787">
    <property type="term" value="F:hydrolase activity"/>
    <property type="evidence" value="ECO:0007669"/>
    <property type="project" value="UniProtKB-KW"/>
</dbReference>
<dbReference type="Pfam" id="PF09411">
    <property type="entry name" value="PagL"/>
    <property type="match status" value="1"/>
</dbReference>
<dbReference type="Proteomes" id="UP001257234">
    <property type="component" value="Unassembled WGS sequence"/>
</dbReference>
<dbReference type="Gene3D" id="2.40.160.20">
    <property type="match status" value="2"/>
</dbReference>
<dbReference type="InterPro" id="IPR011250">
    <property type="entry name" value="OMP/PagP_B-barrel"/>
</dbReference>
<proteinExistence type="predicted"/>
<reference evidence="3" key="1">
    <citation type="submission" date="2023-07" db="EMBL/GenBank/DDBJ databases">
        <title>Christiangramia sp. SM2212., a novel bacterium of the family Flavobacteriaceae isolated from the sea sediment.</title>
        <authorList>
            <person name="Wang J."/>
            <person name="Zhang X."/>
        </authorList>
    </citation>
    <scope>NUCLEOTIDE SEQUENCE [LARGE SCALE GENOMIC DNA]</scope>
    <source>
        <strain evidence="3">SM2212</strain>
    </source>
</reference>
<dbReference type="RefSeq" id="WP_309560281.1">
    <property type="nucleotide sequence ID" value="NZ_JAVJIU010000001.1"/>
</dbReference>
<evidence type="ECO:0000313" key="2">
    <source>
        <dbReference type="EMBL" id="MDR5589392.1"/>
    </source>
</evidence>
<keyword evidence="1" id="KW-0732">Signal</keyword>
<evidence type="ECO:0000256" key="1">
    <source>
        <dbReference type="SAM" id="SignalP"/>
    </source>
</evidence>
<gene>
    <name evidence="2" type="ORF">RE431_01990</name>
</gene>
<comment type="caution">
    <text evidence="2">The sequence shown here is derived from an EMBL/GenBank/DDBJ whole genome shotgun (WGS) entry which is preliminary data.</text>
</comment>
<feature type="signal peptide" evidence="1">
    <location>
        <begin position="1"/>
        <end position="19"/>
    </location>
</feature>
<organism evidence="2 3">
    <name type="scientific">Christiangramia sediminicola</name>
    <dbReference type="NCBI Taxonomy" id="3073267"/>
    <lineage>
        <taxon>Bacteria</taxon>
        <taxon>Pseudomonadati</taxon>
        <taxon>Bacteroidota</taxon>
        <taxon>Flavobacteriia</taxon>
        <taxon>Flavobacteriales</taxon>
        <taxon>Flavobacteriaceae</taxon>
        <taxon>Christiangramia</taxon>
    </lineage>
</organism>
<keyword evidence="3" id="KW-1185">Reference proteome</keyword>
<feature type="chain" id="PRO_5045960241" evidence="1">
    <location>
        <begin position="20"/>
        <end position="397"/>
    </location>
</feature>
<name>A0ABU1EM06_9FLAO</name>
<dbReference type="InterPro" id="IPR018550">
    <property type="entry name" value="Lipid-A_deacylase-rel"/>
</dbReference>